<organism evidence="2 3">
    <name type="scientific">Aspergillus sclerotiicarbonarius (strain CBS 121057 / IBT 28362)</name>
    <dbReference type="NCBI Taxonomy" id="1448318"/>
    <lineage>
        <taxon>Eukaryota</taxon>
        <taxon>Fungi</taxon>
        <taxon>Dikarya</taxon>
        <taxon>Ascomycota</taxon>
        <taxon>Pezizomycotina</taxon>
        <taxon>Eurotiomycetes</taxon>
        <taxon>Eurotiomycetidae</taxon>
        <taxon>Eurotiales</taxon>
        <taxon>Aspergillaceae</taxon>
        <taxon>Aspergillus</taxon>
        <taxon>Aspergillus subgen. Circumdati</taxon>
    </lineage>
</organism>
<keyword evidence="3" id="KW-1185">Reference proteome</keyword>
<evidence type="ECO:0000313" key="2">
    <source>
        <dbReference type="EMBL" id="PYI00313.1"/>
    </source>
</evidence>
<name>A0A319F5A0_ASPSB</name>
<feature type="region of interest" description="Disordered" evidence="1">
    <location>
        <begin position="190"/>
        <end position="210"/>
    </location>
</feature>
<dbReference type="AlphaFoldDB" id="A0A319F5A0"/>
<evidence type="ECO:0000256" key="1">
    <source>
        <dbReference type="SAM" id="MobiDB-lite"/>
    </source>
</evidence>
<reference evidence="2 3" key="1">
    <citation type="submission" date="2018-02" db="EMBL/GenBank/DDBJ databases">
        <title>The genomes of Aspergillus section Nigri reveals drivers in fungal speciation.</title>
        <authorList>
            <consortium name="DOE Joint Genome Institute"/>
            <person name="Vesth T.C."/>
            <person name="Nybo J."/>
            <person name="Theobald S."/>
            <person name="Brandl J."/>
            <person name="Frisvad J.C."/>
            <person name="Nielsen K.F."/>
            <person name="Lyhne E.K."/>
            <person name="Kogle M.E."/>
            <person name="Kuo A."/>
            <person name="Riley R."/>
            <person name="Clum A."/>
            <person name="Nolan M."/>
            <person name="Lipzen A."/>
            <person name="Salamov A."/>
            <person name="Henrissat B."/>
            <person name="Wiebenga A."/>
            <person name="De vries R.P."/>
            <person name="Grigoriev I.V."/>
            <person name="Mortensen U.H."/>
            <person name="Andersen M.R."/>
            <person name="Baker S.E."/>
        </authorList>
    </citation>
    <scope>NUCLEOTIDE SEQUENCE [LARGE SCALE GENOMIC DNA]</scope>
    <source>
        <strain evidence="2 3">CBS 121057</strain>
    </source>
</reference>
<dbReference type="EMBL" id="KZ826460">
    <property type="protein sequence ID" value="PYI00313.1"/>
    <property type="molecule type" value="Genomic_DNA"/>
</dbReference>
<accession>A0A319F5A0</accession>
<sequence>MTDTTDTTPTSVSDADETMRQAIVCFRNRMEAANRKFIQDRVDEIETLGLATEEEKLYKIRAYWGLCDVGKGGIPGCGGPMSPKRFREGLERRQVTRLADVPAVPHHQIDGIQQRASWNTEARQKLYLETVQQVCQAAAEEFAARYPDDDEPVGVIPPCDELACFLRHVNSVRDMDMRISGMAPFHPVLHLGGRREDDEDDDGDDLGVLGEKPRKALEEVQFTKIMTFGSVGHDIEVKVGFITGEGCDMDGYTEWFSAYLYCRRWVEDDDPRHRDWAWRIFFFDDGIENPRTLYGHYPRFDSISEFLDWYSSWPDYLDMDRLRRMFRRLPPGCDSDCESDCEGHEWP</sequence>
<dbReference type="OrthoDB" id="4403049at2759"/>
<dbReference type="Proteomes" id="UP000248423">
    <property type="component" value="Unassembled WGS sequence"/>
</dbReference>
<dbReference type="VEuPathDB" id="FungiDB:BO78DRAFT_402147"/>
<gene>
    <name evidence="2" type="ORF">BO78DRAFT_402147</name>
</gene>
<proteinExistence type="predicted"/>
<protein>
    <submittedName>
        <fullName evidence="2">Uncharacterized protein</fullName>
    </submittedName>
</protein>
<evidence type="ECO:0000313" key="3">
    <source>
        <dbReference type="Proteomes" id="UP000248423"/>
    </source>
</evidence>